<dbReference type="InterPro" id="IPR018117">
    <property type="entry name" value="C5_DNA_meth_AS"/>
</dbReference>
<proteinExistence type="inferred from homology"/>
<comment type="catalytic activity">
    <reaction evidence="7">
        <text>a 2'-deoxycytidine in DNA + S-adenosyl-L-methionine = a 5-methyl-2'-deoxycytidine in DNA + S-adenosyl-L-homocysteine + H(+)</text>
        <dbReference type="Rhea" id="RHEA:13681"/>
        <dbReference type="Rhea" id="RHEA-COMP:11369"/>
        <dbReference type="Rhea" id="RHEA-COMP:11370"/>
        <dbReference type="ChEBI" id="CHEBI:15378"/>
        <dbReference type="ChEBI" id="CHEBI:57856"/>
        <dbReference type="ChEBI" id="CHEBI:59789"/>
        <dbReference type="ChEBI" id="CHEBI:85452"/>
        <dbReference type="ChEBI" id="CHEBI:85454"/>
        <dbReference type="EC" id="2.1.1.37"/>
    </reaction>
</comment>
<dbReference type="EC" id="2.1.1.37" evidence="7"/>
<dbReference type="SUPFAM" id="SSF53335">
    <property type="entry name" value="S-adenosyl-L-methionine-dependent methyltransferases"/>
    <property type="match status" value="1"/>
</dbReference>
<dbReference type="PRINTS" id="PR00105">
    <property type="entry name" value="C5METTRFRASE"/>
</dbReference>
<evidence type="ECO:0000256" key="5">
    <source>
        <dbReference type="PROSITE-ProRule" id="PRU01016"/>
    </source>
</evidence>
<dbReference type="Gene3D" id="3.90.120.10">
    <property type="entry name" value="DNA Methylase, subunit A, domain 2"/>
    <property type="match status" value="1"/>
</dbReference>
<evidence type="ECO:0000313" key="9">
    <source>
        <dbReference type="Proteomes" id="UP000620075"/>
    </source>
</evidence>
<dbReference type="PANTHER" id="PTHR10629">
    <property type="entry name" value="CYTOSINE-SPECIFIC METHYLTRANSFERASE"/>
    <property type="match status" value="1"/>
</dbReference>
<reference evidence="8 9" key="1">
    <citation type="submission" date="2020-10" db="EMBL/GenBank/DDBJ databases">
        <title>Ca. Dormibacterota MAGs.</title>
        <authorList>
            <person name="Montgomery K."/>
        </authorList>
    </citation>
    <scope>NUCLEOTIDE SEQUENCE [LARGE SCALE GENOMIC DNA]</scope>
    <source>
        <strain evidence="8">SC8811_S16_3</strain>
    </source>
</reference>
<dbReference type="PANTHER" id="PTHR10629:SF52">
    <property type="entry name" value="DNA (CYTOSINE-5)-METHYLTRANSFERASE 1"/>
    <property type="match status" value="1"/>
</dbReference>
<name>A0A934KEX9_9BACT</name>
<dbReference type="GO" id="GO:0032259">
    <property type="term" value="P:methylation"/>
    <property type="evidence" value="ECO:0007669"/>
    <property type="project" value="UniProtKB-KW"/>
</dbReference>
<dbReference type="InterPro" id="IPR001525">
    <property type="entry name" value="C5_MeTfrase"/>
</dbReference>
<dbReference type="AlphaFoldDB" id="A0A934KEX9"/>
<dbReference type="Pfam" id="PF00145">
    <property type="entry name" value="DNA_methylase"/>
    <property type="match status" value="1"/>
</dbReference>
<dbReference type="EMBL" id="JAEKNQ010000005">
    <property type="protein sequence ID" value="MBJ7601693.1"/>
    <property type="molecule type" value="Genomic_DNA"/>
</dbReference>
<dbReference type="Proteomes" id="UP000620075">
    <property type="component" value="Unassembled WGS sequence"/>
</dbReference>
<comment type="caution">
    <text evidence="8">The sequence shown here is derived from an EMBL/GenBank/DDBJ whole genome shotgun (WGS) entry which is preliminary data.</text>
</comment>
<dbReference type="GO" id="GO:0003886">
    <property type="term" value="F:DNA (cytosine-5-)-methyltransferase activity"/>
    <property type="evidence" value="ECO:0007669"/>
    <property type="project" value="UniProtKB-EC"/>
</dbReference>
<evidence type="ECO:0000256" key="6">
    <source>
        <dbReference type="RuleBase" id="RU000416"/>
    </source>
</evidence>
<evidence type="ECO:0000256" key="1">
    <source>
        <dbReference type="ARBA" id="ARBA00022603"/>
    </source>
</evidence>
<evidence type="ECO:0000256" key="3">
    <source>
        <dbReference type="ARBA" id="ARBA00022691"/>
    </source>
</evidence>
<dbReference type="NCBIfam" id="TIGR00675">
    <property type="entry name" value="dcm"/>
    <property type="match status" value="1"/>
</dbReference>
<keyword evidence="2 5" id="KW-0808">Transferase</keyword>
<keyword evidence="4" id="KW-0680">Restriction system</keyword>
<gene>
    <name evidence="8" type="ORF">JF888_00605</name>
</gene>
<keyword evidence="1 5" id="KW-0489">Methyltransferase</keyword>
<dbReference type="GO" id="GO:0009307">
    <property type="term" value="P:DNA restriction-modification system"/>
    <property type="evidence" value="ECO:0007669"/>
    <property type="project" value="UniProtKB-KW"/>
</dbReference>
<evidence type="ECO:0000256" key="7">
    <source>
        <dbReference type="RuleBase" id="RU000417"/>
    </source>
</evidence>
<organism evidence="8 9">
    <name type="scientific">Candidatus Dormiibacter inghamiae</name>
    <dbReference type="NCBI Taxonomy" id="3127013"/>
    <lineage>
        <taxon>Bacteria</taxon>
        <taxon>Bacillati</taxon>
        <taxon>Candidatus Dormiibacterota</taxon>
        <taxon>Candidatus Dormibacteria</taxon>
        <taxon>Candidatus Dormibacterales</taxon>
        <taxon>Candidatus Dormibacteraceae</taxon>
        <taxon>Candidatus Dormiibacter</taxon>
    </lineage>
</organism>
<evidence type="ECO:0000313" key="8">
    <source>
        <dbReference type="EMBL" id="MBJ7601693.1"/>
    </source>
</evidence>
<feature type="active site" evidence="5">
    <location>
        <position position="89"/>
    </location>
</feature>
<evidence type="ECO:0000256" key="2">
    <source>
        <dbReference type="ARBA" id="ARBA00022679"/>
    </source>
</evidence>
<comment type="similarity">
    <text evidence="5 6">Belongs to the class I-like SAM-binding methyltransferase superfamily. C5-methyltransferase family.</text>
</comment>
<dbReference type="InterPro" id="IPR050390">
    <property type="entry name" value="C5-Methyltransferase"/>
</dbReference>
<evidence type="ECO:0000256" key="4">
    <source>
        <dbReference type="ARBA" id="ARBA00022747"/>
    </source>
</evidence>
<dbReference type="InterPro" id="IPR029063">
    <property type="entry name" value="SAM-dependent_MTases_sf"/>
</dbReference>
<dbReference type="PROSITE" id="PS00094">
    <property type="entry name" value="C5_MTASE_1"/>
    <property type="match status" value="1"/>
</dbReference>
<dbReference type="Gene3D" id="3.40.50.150">
    <property type="entry name" value="Vaccinia Virus protein VP39"/>
    <property type="match status" value="1"/>
</dbReference>
<sequence>MQPKLTALSLFAGAGGLDLGIEQAGYRVIAAIEKDVTAVETLNRNRGRFFPDLGVVHPLDITAVEPRALMNDLGLAAGDLDLLVGGPPCVAFSKSGFHLEYKREGRDPKSSLLDDYLRFLEAFRPAAFLMENVFGLAYRNQSAAFFHRLSSGIRGLGYSLTYEVLNAADYGVPQNRQRLFLIGARDGRPLAHPAPTRWGEHERRMRPRWADQLQPHVTSGEALEGLKTVPEPEDAVNGRYGHLLPDIPPGGNYLFYTEHEGHPEPLFRWRSRYWTFLLKLDPNRPAPTIQGQPGPYVGPFHWENRRLRVPELKRLQGFPGPYEFMGTKRQIQLQIGNSVPPPLGAILATVIRRQMEGDVALSLEKPQQLTLVT</sequence>
<accession>A0A934KEX9</accession>
<dbReference type="GO" id="GO:0003677">
    <property type="term" value="F:DNA binding"/>
    <property type="evidence" value="ECO:0007669"/>
    <property type="project" value="TreeGrafter"/>
</dbReference>
<protein>
    <recommendedName>
        <fullName evidence="7">Cytosine-specific methyltransferase</fullName>
        <ecNumber evidence="7">2.1.1.37</ecNumber>
    </recommendedName>
</protein>
<keyword evidence="3 5" id="KW-0949">S-adenosyl-L-methionine</keyword>
<dbReference type="GO" id="GO:0044027">
    <property type="term" value="P:negative regulation of gene expression via chromosomal CpG island methylation"/>
    <property type="evidence" value="ECO:0007669"/>
    <property type="project" value="TreeGrafter"/>
</dbReference>
<dbReference type="PROSITE" id="PS51679">
    <property type="entry name" value="SAM_MT_C5"/>
    <property type="match status" value="1"/>
</dbReference>